<reference evidence="3 4" key="1">
    <citation type="submission" date="2024-09" db="EMBL/GenBank/DDBJ databases">
        <title>Chromosome-scale assembly of Riccia fluitans.</title>
        <authorList>
            <person name="Paukszto L."/>
            <person name="Sawicki J."/>
            <person name="Karawczyk K."/>
            <person name="Piernik-Szablinska J."/>
            <person name="Szczecinska M."/>
            <person name="Mazdziarz M."/>
        </authorList>
    </citation>
    <scope>NUCLEOTIDE SEQUENCE [LARGE SCALE GENOMIC DNA]</scope>
    <source>
        <strain evidence="3">Rf_01</strain>
        <tissue evidence="3">Aerial parts of the thallus</tissue>
    </source>
</reference>
<organism evidence="3 4">
    <name type="scientific">Riccia fluitans</name>
    <dbReference type="NCBI Taxonomy" id="41844"/>
    <lineage>
        <taxon>Eukaryota</taxon>
        <taxon>Viridiplantae</taxon>
        <taxon>Streptophyta</taxon>
        <taxon>Embryophyta</taxon>
        <taxon>Marchantiophyta</taxon>
        <taxon>Marchantiopsida</taxon>
        <taxon>Marchantiidae</taxon>
        <taxon>Marchantiales</taxon>
        <taxon>Ricciaceae</taxon>
        <taxon>Riccia</taxon>
    </lineage>
</organism>
<accession>A0ABD1XFA1</accession>
<dbReference type="GO" id="GO:0016831">
    <property type="term" value="F:carboxy-lyase activity"/>
    <property type="evidence" value="ECO:0007669"/>
    <property type="project" value="UniProtKB-KW"/>
</dbReference>
<evidence type="ECO:0000313" key="4">
    <source>
        <dbReference type="Proteomes" id="UP001605036"/>
    </source>
</evidence>
<dbReference type="InterPro" id="IPR003817">
    <property type="entry name" value="PS_Dcarbxylase"/>
</dbReference>
<dbReference type="EMBL" id="JBHFFA010000008">
    <property type="protein sequence ID" value="KAL2607465.1"/>
    <property type="molecule type" value="Genomic_DNA"/>
</dbReference>
<gene>
    <name evidence="3" type="ORF">R1flu_026038</name>
</gene>
<evidence type="ECO:0000313" key="3">
    <source>
        <dbReference type="EMBL" id="KAL2607465.1"/>
    </source>
</evidence>
<protein>
    <submittedName>
        <fullName evidence="3">Uncharacterized protein</fullName>
    </submittedName>
</protein>
<keyword evidence="1" id="KW-0210">Decarboxylase</keyword>
<comment type="caution">
    <text evidence="3">The sequence shown here is derived from an EMBL/GenBank/DDBJ whole genome shotgun (WGS) entry which is preliminary data.</text>
</comment>
<evidence type="ECO:0000256" key="2">
    <source>
        <dbReference type="ARBA" id="ARBA00023239"/>
    </source>
</evidence>
<dbReference type="Proteomes" id="UP001605036">
    <property type="component" value="Unassembled WGS sequence"/>
</dbReference>
<evidence type="ECO:0000256" key="1">
    <source>
        <dbReference type="ARBA" id="ARBA00022793"/>
    </source>
</evidence>
<dbReference type="PANTHER" id="PTHR10067">
    <property type="entry name" value="PHOSPHATIDYLSERINE DECARBOXYLASE"/>
    <property type="match status" value="1"/>
</dbReference>
<proteinExistence type="predicted"/>
<dbReference type="PANTHER" id="PTHR10067:SF17">
    <property type="entry name" value="PHOSPHATIDYLSERINE DECARBOXYLASE PROENZYME 2"/>
    <property type="match status" value="1"/>
</dbReference>
<keyword evidence="2" id="KW-0456">Lyase</keyword>
<sequence length="301" mass="33998">MEYTDLNPKDHDDSGYSLLPDFGLPSGYLKRLQSELRSGTYFHSVEISREIDGSDFAAAVAFQKSFASALITALSDRFENNNIISCFKIFNPREVPSSALGMRDWGCSELEVLVQFYGDNKVLESGRTMQALVSPGSVKENILSKALELWKRATTHRFIYSNPTVHLSGFQVSDFTRRSVPEVPDPEQAPGTKEDISQGVVGTKVLLLTVTSVYEWYQEPFVNMSKKQGERMARTESANDIPKFIEFFQDRIKVEEFKYPVEHYQTFNEFFVRELKPGCRPIAHEGNDAVAVCGADCRLMA</sequence>
<dbReference type="AlphaFoldDB" id="A0ABD1XFA1"/>
<name>A0ABD1XFA1_9MARC</name>
<keyword evidence="4" id="KW-1185">Reference proteome</keyword>